<accession>A0A371D185</accession>
<feature type="region of interest" description="Disordered" evidence="1">
    <location>
        <begin position="1"/>
        <end position="42"/>
    </location>
</feature>
<protein>
    <submittedName>
        <fullName evidence="3">Uncharacterized protein</fullName>
    </submittedName>
</protein>
<evidence type="ECO:0000256" key="1">
    <source>
        <dbReference type="SAM" id="MobiDB-lite"/>
    </source>
</evidence>
<sequence length="120" mass="14190">MSTDYHYERLPTSDEKRRIPRQEPTSDIRELHRRLEQDPRFNPPTPSAWKRIALVIFMLALFWLGLKMRLNAIEQTTDPKVVHAQRYSKEYKFRPAASPVITEKLKDGRTRVRGAAPTFR</sequence>
<evidence type="ECO:0000256" key="2">
    <source>
        <dbReference type="SAM" id="Phobius"/>
    </source>
</evidence>
<reference evidence="3 4" key="1">
    <citation type="journal article" date="2018" name="Biotechnol. Biofuels">
        <title>Integrative visual omics of the white-rot fungus Polyporus brumalis exposes the biotechnological potential of its oxidative enzymes for delignifying raw plant biomass.</title>
        <authorList>
            <person name="Miyauchi S."/>
            <person name="Rancon A."/>
            <person name="Drula E."/>
            <person name="Hage H."/>
            <person name="Chaduli D."/>
            <person name="Favel A."/>
            <person name="Grisel S."/>
            <person name="Henrissat B."/>
            <person name="Herpoel-Gimbert I."/>
            <person name="Ruiz-Duenas F.J."/>
            <person name="Chevret D."/>
            <person name="Hainaut M."/>
            <person name="Lin J."/>
            <person name="Wang M."/>
            <person name="Pangilinan J."/>
            <person name="Lipzen A."/>
            <person name="Lesage-Meessen L."/>
            <person name="Navarro D."/>
            <person name="Riley R."/>
            <person name="Grigoriev I.V."/>
            <person name="Zhou S."/>
            <person name="Raouche S."/>
            <person name="Rosso M.N."/>
        </authorList>
    </citation>
    <scope>NUCLEOTIDE SEQUENCE [LARGE SCALE GENOMIC DNA]</scope>
    <source>
        <strain evidence="3 4">BRFM 1820</strain>
    </source>
</reference>
<keyword evidence="2" id="KW-0812">Transmembrane</keyword>
<evidence type="ECO:0000313" key="3">
    <source>
        <dbReference type="EMBL" id="RDX46292.1"/>
    </source>
</evidence>
<dbReference type="EMBL" id="KZ857429">
    <property type="protein sequence ID" value="RDX46292.1"/>
    <property type="molecule type" value="Genomic_DNA"/>
</dbReference>
<dbReference type="AlphaFoldDB" id="A0A371D185"/>
<organism evidence="3 4">
    <name type="scientific">Lentinus brumalis</name>
    <dbReference type="NCBI Taxonomy" id="2498619"/>
    <lineage>
        <taxon>Eukaryota</taxon>
        <taxon>Fungi</taxon>
        <taxon>Dikarya</taxon>
        <taxon>Basidiomycota</taxon>
        <taxon>Agaricomycotina</taxon>
        <taxon>Agaricomycetes</taxon>
        <taxon>Polyporales</taxon>
        <taxon>Polyporaceae</taxon>
        <taxon>Lentinus</taxon>
    </lineage>
</organism>
<keyword evidence="2" id="KW-0472">Membrane</keyword>
<dbReference type="OrthoDB" id="2538110at2759"/>
<feature type="transmembrane region" description="Helical" evidence="2">
    <location>
        <begin position="48"/>
        <end position="66"/>
    </location>
</feature>
<evidence type="ECO:0000313" key="4">
    <source>
        <dbReference type="Proteomes" id="UP000256964"/>
    </source>
</evidence>
<dbReference type="Proteomes" id="UP000256964">
    <property type="component" value="Unassembled WGS sequence"/>
</dbReference>
<keyword evidence="4" id="KW-1185">Reference proteome</keyword>
<feature type="compositionally biased region" description="Basic and acidic residues" evidence="1">
    <location>
        <begin position="1"/>
        <end position="39"/>
    </location>
</feature>
<proteinExistence type="predicted"/>
<gene>
    <name evidence="3" type="ORF">OH76DRAFT_1356346</name>
</gene>
<name>A0A371D185_9APHY</name>
<keyword evidence="2" id="KW-1133">Transmembrane helix</keyword>
<dbReference type="STRING" id="139420.A0A371D185"/>